<dbReference type="Proteomes" id="UP000199634">
    <property type="component" value="Unassembled WGS sequence"/>
</dbReference>
<gene>
    <name evidence="11" type="ORF">SAMN02927937_01833</name>
</gene>
<evidence type="ECO:0000256" key="1">
    <source>
        <dbReference type="ARBA" id="ARBA00004383"/>
    </source>
</evidence>
<proteinExistence type="inferred from homology"/>
<dbReference type="GO" id="GO:0098797">
    <property type="term" value="C:plasma membrane protein complex"/>
    <property type="evidence" value="ECO:0007669"/>
    <property type="project" value="TreeGrafter"/>
</dbReference>
<protein>
    <submittedName>
        <fullName evidence="11">TonB family C-terminal domain-containing protein</fullName>
    </submittedName>
</protein>
<evidence type="ECO:0000256" key="5">
    <source>
        <dbReference type="ARBA" id="ARBA00022519"/>
    </source>
</evidence>
<keyword evidence="8" id="KW-1133">Transmembrane helix</keyword>
<evidence type="ECO:0000259" key="10">
    <source>
        <dbReference type="PROSITE" id="PS52015"/>
    </source>
</evidence>
<dbReference type="SUPFAM" id="SSF74653">
    <property type="entry name" value="TolA/TonB C-terminal domain"/>
    <property type="match status" value="1"/>
</dbReference>
<name>A0A1H6LJV2_9FLAO</name>
<comment type="similarity">
    <text evidence="2">Belongs to the TonB family.</text>
</comment>
<reference evidence="11 12" key="1">
    <citation type="submission" date="2016-10" db="EMBL/GenBank/DDBJ databases">
        <authorList>
            <person name="de Groot N.N."/>
        </authorList>
    </citation>
    <scope>NUCLEOTIDE SEQUENCE [LARGE SCALE GENOMIC DNA]</scope>
    <source>
        <strain evidence="11 12">CGMCC 1.10825</strain>
    </source>
</reference>
<comment type="subcellular location">
    <subcellularLocation>
        <location evidence="1">Cell inner membrane</location>
        <topology evidence="1">Single-pass membrane protein</topology>
        <orientation evidence="1">Periplasmic side</orientation>
    </subcellularLocation>
</comment>
<dbReference type="Gene3D" id="3.30.1150.10">
    <property type="match status" value="1"/>
</dbReference>
<dbReference type="GO" id="GO:0055085">
    <property type="term" value="P:transmembrane transport"/>
    <property type="evidence" value="ECO:0007669"/>
    <property type="project" value="InterPro"/>
</dbReference>
<evidence type="ECO:0000256" key="3">
    <source>
        <dbReference type="ARBA" id="ARBA00022448"/>
    </source>
</evidence>
<keyword evidence="6" id="KW-0812">Transmembrane</keyword>
<evidence type="ECO:0000256" key="6">
    <source>
        <dbReference type="ARBA" id="ARBA00022692"/>
    </source>
</evidence>
<dbReference type="InterPro" id="IPR051045">
    <property type="entry name" value="TonB-dependent_transducer"/>
</dbReference>
<feature type="domain" description="TonB C-terminal" evidence="10">
    <location>
        <begin position="45"/>
        <end position="135"/>
    </location>
</feature>
<dbReference type="STRING" id="1159016.SAMN02927937_01833"/>
<dbReference type="AlphaFoldDB" id="A0A1H6LJV2"/>
<dbReference type="PANTHER" id="PTHR33446:SF2">
    <property type="entry name" value="PROTEIN TONB"/>
    <property type="match status" value="1"/>
</dbReference>
<keyword evidence="9" id="KW-0472">Membrane</keyword>
<accession>A0A1H6LJV2</accession>
<dbReference type="NCBIfam" id="TIGR01352">
    <property type="entry name" value="tonB_Cterm"/>
    <property type="match status" value="1"/>
</dbReference>
<evidence type="ECO:0000313" key="12">
    <source>
        <dbReference type="Proteomes" id="UP000199634"/>
    </source>
</evidence>
<dbReference type="GO" id="GO:0031992">
    <property type="term" value="F:energy transducer activity"/>
    <property type="evidence" value="ECO:0007669"/>
    <property type="project" value="TreeGrafter"/>
</dbReference>
<keyword evidence="7" id="KW-0653">Protein transport</keyword>
<dbReference type="PROSITE" id="PS52015">
    <property type="entry name" value="TONB_CTD"/>
    <property type="match status" value="1"/>
</dbReference>
<dbReference type="PANTHER" id="PTHR33446">
    <property type="entry name" value="PROTEIN TONB-RELATED"/>
    <property type="match status" value="1"/>
</dbReference>
<dbReference type="InterPro" id="IPR006260">
    <property type="entry name" value="TonB/TolA_C"/>
</dbReference>
<evidence type="ECO:0000256" key="2">
    <source>
        <dbReference type="ARBA" id="ARBA00006555"/>
    </source>
</evidence>
<dbReference type="EMBL" id="FNXE01000024">
    <property type="protein sequence ID" value="SEH86384.1"/>
    <property type="molecule type" value="Genomic_DNA"/>
</dbReference>
<keyword evidence="12" id="KW-1185">Reference proteome</keyword>
<evidence type="ECO:0000256" key="9">
    <source>
        <dbReference type="ARBA" id="ARBA00023136"/>
    </source>
</evidence>
<evidence type="ECO:0000256" key="8">
    <source>
        <dbReference type="ARBA" id="ARBA00022989"/>
    </source>
</evidence>
<dbReference type="OrthoDB" id="1522859at2"/>
<evidence type="ECO:0000256" key="7">
    <source>
        <dbReference type="ARBA" id="ARBA00022927"/>
    </source>
</evidence>
<dbReference type="Pfam" id="PF03544">
    <property type="entry name" value="TonB_C"/>
    <property type="match status" value="1"/>
</dbReference>
<keyword evidence="4" id="KW-1003">Cell membrane</keyword>
<keyword evidence="5" id="KW-0997">Cell inner membrane</keyword>
<keyword evidence="3" id="KW-0813">Transport</keyword>
<dbReference type="InterPro" id="IPR037682">
    <property type="entry name" value="TonB_C"/>
</dbReference>
<sequence length="135" mass="15166">MFMKVFLALIFGVFSITGFSQNLEEVAGSDKGSIKTEDVSLYKTIHNKSVAAYIAENYRYPQEAFKEGVSGTIYAEFVVEKDGTVKEVVIEKGLCAACDKEAVRVIKTVRMNPIEFDGEAVRIRFKIPIRLMLQE</sequence>
<organism evidence="11 12">
    <name type="scientific">Paenimyroides marinum</name>
    <dbReference type="NCBI Taxonomy" id="1159016"/>
    <lineage>
        <taxon>Bacteria</taxon>
        <taxon>Pseudomonadati</taxon>
        <taxon>Bacteroidota</taxon>
        <taxon>Flavobacteriia</taxon>
        <taxon>Flavobacteriales</taxon>
        <taxon>Flavobacteriaceae</taxon>
        <taxon>Paenimyroides</taxon>
    </lineage>
</organism>
<evidence type="ECO:0000256" key="4">
    <source>
        <dbReference type="ARBA" id="ARBA00022475"/>
    </source>
</evidence>
<evidence type="ECO:0000313" key="11">
    <source>
        <dbReference type="EMBL" id="SEH86384.1"/>
    </source>
</evidence>
<dbReference type="GO" id="GO:0015031">
    <property type="term" value="P:protein transport"/>
    <property type="evidence" value="ECO:0007669"/>
    <property type="project" value="UniProtKB-KW"/>
</dbReference>